<reference evidence="7 8" key="1">
    <citation type="submission" date="2023-07" db="EMBL/GenBank/DDBJ databases">
        <title>Paenibacillus sp. JX-17 nov. isolated from soil.</title>
        <authorList>
            <person name="Wan Y."/>
            <person name="Liu B."/>
        </authorList>
    </citation>
    <scope>NUCLEOTIDE SEQUENCE [LARGE SCALE GENOMIC DNA]</scope>
    <source>
        <strain evidence="7 8">JX-17</strain>
    </source>
</reference>
<evidence type="ECO:0000256" key="2">
    <source>
        <dbReference type="ARBA" id="ARBA00022729"/>
    </source>
</evidence>
<dbReference type="InterPro" id="IPR006059">
    <property type="entry name" value="SBP"/>
</dbReference>
<evidence type="ECO:0000256" key="4">
    <source>
        <dbReference type="ARBA" id="ARBA00023139"/>
    </source>
</evidence>
<dbReference type="Pfam" id="PF01547">
    <property type="entry name" value="SBP_bac_1"/>
    <property type="match status" value="1"/>
</dbReference>
<evidence type="ECO:0000313" key="8">
    <source>
        <dbReference type="Proteomes" id="UP001240171"/>
    </source>
</evidence>
<keyword evidence="4" id="KW-0564">Palmitate</keyword>
<name>A0ABT9CEA1_9BACL</name>
<proteinExistence type="predicted"/>
<dbReference type="InterPro" id="IPR050490">
    <property type="entry name" value="Bact_solute-bd_prot1"/>
</dbReference>
<comment type="caution">
    <text evidence="7">The sequence shown here is derived from an EMBL/GenBank/DDBJ whole genome shotgun (WGS) entry which is preliminary data.</text>
</comment>
<keyword evidence="5" id="KW-0449">Lipoprotein</keyword>
<evidence type="ECO:0000256" key="6">
    <source>
        <dbReference type="SAM" id="SignalP"/>
    </source>
</evidence>
<protein>
    <submittedName>
        <fullName evidence="7">Extracellular solute-binding protein</fullName>
    </submittedName>
</protein>
<dbReference type="PROSITE" id="PS51257">
    <property type="entry name" value="PROKAR_LIPOPROTEIN"/>
    <property type="match status" value="1"/>
</dbReference>
<dbReference type="PANTHER" id="PTHR43649:SF33">
    <property type="entry name" value="POLYGALACTURONAN_RHAMNOGALACTURONAN-BINDING PROTEIN YTCQ"/>
    <property type="match status" value="1"/>
</dbReference>
<dbReference type="Proteomes" id="UP001240171">
    <property type="component" value="Unassembled WGS sequence"/>
</dbReference>
<evidence type="ECO:0000256" key="5">
    <source>
        <dbReference type="ARBA" id="ARBA00023288"/>
    </source>
</evidence>
<accession>A0ABT9CEA1</accession>
<feature type="signal peptide" evidence="6">
    <location>
        <begin position="1"/>
        <end position="29"/>
    </location>
</feature>
<evidence type="ECO:0000256" key="3">
    <source>
        <dbReference type="ARBA" id="ARBA00023136"/>
    </source>
</evidence>
<keyword evidence="3" id="KW-0472">Membrane</keyword>
<sequence>MHKRNKVLAMLVLLGLVAAMLQGCSRSSAEEQPGTPIVYWTFNELHEQFFTEMAKQWNQTHPDELINLKANTFPYDNHHSKLSIALQSGVGAPDMADIEISKFGNFMKGIPQLVPLNPVVEPELGNVVKSRLDIYSKDSSYYGLDFHVGAEVMYYNKEILDKAGVNPDDIQTWDDYEKAGKQVLEKTGIPMTTVELNDQWSFWPLISQQNSDLLDEEGKMTLDNDTNIKTLSFLQRLVKEKIAVTAPGGGHHAEEYYGFMNKEGAASVWMPMWYMGRFTDYMPDLKGKMIIRPMPAWEKGGFRSAGMGGTATVITNQSEHADLAMRFLAFAKLSKEGNEQIWKQLGFDPIRTEVWTSPEVKEENKFTEYFGKNIFDTLIEVKDEINPVHIGPKTPDISSALKSKVMYRTLQDMEDPAEVLHEIAKELE</sequence>
<feature type="chain" id="PRO_5046509640" evidence="6">
    <location>
        <begin position="30"/>
        <end position="428"/>
    </location>
</feature>
<keyword evidence="1" id="KW-1003">Cell membrane</keyword>
<dbReference type="RefSeq" id="WP_305024759.1">
    <property type="nucleotide sequence ID" value="NZ_JAUQTB010000008.1"/>
</dbReference>
<evidence type="ECO:0000256" key="1">
    <source>
        <dbReference type="ARBA" id="ARBA00022475"/>
    </source>
</evidence>
<organism evidence="7 8">
    <name type="scientific">Paenibacillus lacisoli</name>
    <dbReference type="NCBI Taxonomy" id="3064525"/>
    <lineage>
        <taxon>Bacteria</taxon>
        <taxon>Bacillati</taxon>
        <taxon>Bacillota</taxon>
        <taxon>Bacilli</taxon>
        <taxon>Bacillales</taxon>
        <taxon>Paenibacillaceae</taxon>
        <taxon>Paenibacillus</taxon>
    </lineage>
</organism>
<keyword evidence="2 6" id="KW-0732">Signal</keyword>
<keyword evidence="8" id="KW-1185">Reference proteome</keyword>
<dbReference type="EMBL" id="JAUQTB010000008">
    <property type="protein sequence ID" value="MDO7907546.1"/>
    <property type="molecule type" value="Genomic_DNA"/>
</dbReference>
<evidence type="ECO:0000313" key="7">
    <source>
        <dbReference type="EMBL" id="MDO7907546.1"/>
    </source>
</evidence>
<dbReference type="PANTHER" id="PTHR43649">
    <property type="entry name" value="ARABINOSE-BINDING PROTEIN-RELATED"/>
    <property type="match status" value="1"/>
</dbReference>
<dbReference type="SUPFAM" id="SSF53850">
    <property type="entry name" value="Periplasmic binding protein-like II"/>
    <property type="match status" value="1"/>
</dbReference>
<dbReference type="Gene3D" id="3.40.190.10">
    <property type="entry name" value="Periplasmic binding protein-like II"/>
    <property type="match status" value="1"/>
</dbReference>
<gene>
    <name evidence="7" type="ORF">Q5741_14145</name>
</gene>